<protein>
    <submittedName>
        <fullName evidence="2">Uncharacterized protein</fullName>
    </submittedName>
</protein>
<dbReference type="Proteomes" id="UP000250235">
    <property type="component" value="Unassembled WGS sequence"/>
</dbReference>
<feature type="region of interest" description="Disordered" evidence="1">
    <location>
        <begin position="136"/>
        <end position="155"/>
    </location>
</feature>
<reference evidence="2 3" key="1">
    <citation type="journal article" date="2015" name="Proc. Natl. Acad. Sci. U.S.A.">
        <title>The resurrection genome of Boea hygrometrica: A blueprint for survival of dehydration.</title>
        <authorList>
            <person name="Xiao L."/>
            <person name="Yang G."/>
            <person name="Zhang L."/>
            <person name="Yang X."/>
            <person name="Zhao S."/>
            <person name="Ji Z."/>
            <person name="Zhou Q."/>
            <person name="Hu M."/>
            <person name="Wang Y."/>
            <person name="Chen M."/>
            <person name="Xu Y."/>
            <person name="Jin H."/>
            <person name="Xiao X."/>
            <person name="Hu G."/>
            <person name="Bao F."/>
            <person name="Hu Y."/>
            <person name="Wan P."/>
            <person name="Li L."/>
            <person name="Deng X."/>
            <person name="Kuang T."/>
            <person name="Xiang C."/>
            <person name="Zhu J.K."/>
            <person name="Oliver M.J."/>
            <person name="He Y."/>
        </authorList>
    </citation>
    <scope>NUCLEOTIDE SEQUENCE [LARGE SCALE GENOMIC DNA]</scope>
    <source>
        <strain evidence="3">cv. XS01</strain>
    </source>
</reference>
<organism evidence="2 3">
    <name type="scientific">Dorcoceras hygrometricum</name>
    <dbReference type="NCBI Taxonomy" id="472368"/>
    <lineage>
        <taxon>Eukaryota</taxon>
        <taxon>Viridiplantae</taxon>
        <taxon>Streptophyta</taxon>
        <taxon>Embryophyta</taxon>
        <taxon>Tracheophyta</taxon>
        <taxon>Spermatophyta</taxon>
        <taxon>Magnoliopsida</taxon>
        <taxon>eudicotyledons</taxon>
        <taxon>Gunneridae</taxon>
        <taxon>Pentapetalae</taxon>
        <taxon>asterids</taxon>
        <taxon>lamiids</taxon>
        <taxon>Lamiales</taxon>
        <taxon>Gesneriaceae</taxon>
        <taxon>Didymocarpoideae</taxon>
        <taxon>Trichosporeae</taxon>
        <taxon>Loxocarpinae</taxon>
        <taxon>Dorcoceras</taxon>
    </lineage>
</organism>
<evidence type="ECO:0000256" key="1">
    <source>
        <dbReference type="SAM" id="MobiDB-lite"/>
    </source>
</evidence>
<accession>A0A2Z7ARS4</accession>
<gene>
    <name evidence="2" type="ORF">F511_37053</name>
</gene>
<evidence type="ECO:0000313" key="3">
    <source>
        <dbReference type="Proteomes" id="UP000250235"/>
    </source>
</evidence>
<proteinExistence type="predicted"/>
<name>A0A2Z7ARS4_9LAMI</name>
<dbReference type="EMBL" id="KV012615">
    <property type="protein sequence ID" value="KZV24545.1"/>
    <property type="molecule type" value="Genomic_DNA"/>
</dbReference>
<keyword evidence="3" id="KW-1185">Reference proteome</keyword>
<evidence type="ECO:0000313" key="2">
    <source>
        <dbReference type="EMBL" id="KZV24545.1"/>
    </source>
</evidence>
<dbReference type="AlphaFoldDB" id="A0A2Z7ARS4"/>
<sequence length="328" mass="35872">MFLVDWAVKMRIRPPEFETSPGPLGRSKSNTQAYLIKLKPRLTTQHNNLQTLTLAQNRRPSSLKQAASDLRRKFVSDQFDEENPFVQNSSVLLVQADEGVSVLVVDRIGDYLPQSTEKSRVLVIPVGARHKCQQDRKSKFMESRPSAAAARGEPSTTRDCARTAARCSRHERARCAAWRVDMREPLRNTAAGSALPCAALGERWWPPRAFLLPTFCAAPLRPSAARDGRCCDVLLRAMDAADLRDRRVLLAGRCALEGTRSPLASPVVAPPVGASRRNCGALVARKIHDGGGRRPAAAPAMLRRVSGDVVTAGLISSRVWFGPIPGSP</sequence>